<name>A0A8K1ZWD0_9CYAN</name>
<proteinExistence type="predicted"/>
<protein>
    <submittedName>
        <fullName evidence="1">Uncharacterized protein</fullName>
    </submittedName>
</protein>
<accession>A0A8K1ZWD0</accession>
<dbReference type="RefSeq" id="WP_161823816.1">
    <property type="nucleotide sequence ID" value="NZ_WVIC01000003.1"/>
</dbReference>
<dbReference type="Proteomes" id="UP000607397">
    <property type="component" value="Unassembled WGS sequence"/>
</dbReference>
<dbReference type="EMBL" id="WVIC01000003">
    <property type="protein sequence ID" value="NCJ05338.1"/>
    <property type="molecule type" value="Genomic_DNA"/>
</dbReference>
<comment type="caution">
    <text evidence="1">The sequence shown here is derived from an EMBL/GenBank/DDBJ whole genome shotgun (WGS) entry which is preliminary data.</text>
</comment>
<evidence type="ECO:0000313" key="2">
    <source>
        <dbReference type="Proteomes" id="UP000607397"/>
    </source>
</evidence>
<gene>
    <name evidence="1" type="ORF">GS597_02175</name>
</gene>
<organism evidence="1 2">
    <name type="scientific">Petrachloros mirabilis ULC683</name>
    <dbReference type="NCBI Taxonomy" id="2781853"/>
    <lineage>
        <taxon>Bacteria</taxon>
        <taxon>Bacillati</taxon>
        <taxon>Cyanobacteriota</taxon>
        <taxon>Cyanophyceae</taxon>
        <taxon>Synechococcales</taxon>
        <taxon>Petrachlorosaceae</taxon>
        <taxon>Petrachloros</taxon>
        <taxon>Petrachloros mirabilis</taxon>
    </lineage>
</organism>
<evidence type="ECO:0000313" key="1">
    <source>
        <dbReference type="EMBL" id="NCJ05338.1"/>
    </source>
</evidence>
<dbReference type="AlphaFoldDB" id="A0A8K1ZWD0"/>
<reference evidence="1" key="1">
    <citation type="submission" date="2019-12" db="EMBL/GenBank/DDBJ databases">
        <title>High-Quality draft genome sequences of three cyanobacteria isolated from the limestone walls of the Old Cathedral of Coimbra.</title>
        <authorList>
            <person name="Tiago I."/>
            <person name="Soares F."/>
            <person name="Portugal A."/>
        </authorList>
    </citation>
    <scope>NUCLEOTIDE SEQUENCE [LARGE SCALE GENOMIC DNA]</scope>
    <source>
        <strain evidence="1">C</strain>
    </source>
</reference>
<sequence length="81" mass="8660">MVKYRGCLSHLRRSLNCNAQAVNRAVAENFKAACLERVSSPTARAMPQVEPGERVAIASALFAATVAAAGLPFEVKPDVFN</sequence>
<keyword evidence="2" id="KW-1185">Reference proteome</keyword>